<evidence type="ECO:0000313" key="3">
    <source>
        <dbReference type="Proteomes" id="UP000092573"/>
    </source>
</evidence>
<feature type="domain" description="Na+-translocating membrane potential-generating system MpsC" evidence="1">
    <location>
        <begin position="6"/>
        <end position="111"/>
    </location>
</feature>
<accession>A0A1B1N5A9</accession>
<sequence length="124" mass="14487">MVCAGDFKQEILRIYNAINKKMFNAGVKQQKVDFVGNKIIILSKNARVPVLKLLDESYPQTTRQLDLLLFQLIKQEIKEELRKQFQLNTVTVLKDYDTETELSGTIIILERDVEDYLNELPELR</sequence>
<dbReference type="Pfam" id="PF10057">
    <property type="entry name" value="MpsC"/>
    <property type="match status" value="1"/>
</dbReference>
<dbReference type="AlphaFoldDB" id="A0A1B1N5A9"/>
<dbReference type="OrthoDB" id="6163890at2"/>
<reference evidence="2 3" key="1">
    <citation type="submission" date="2016-01" db="EMBL/GenBank/DDBJ databases">
        <title>Complete Genome Sequence of Paenibacillus yonginensis DCY84, a novel Plant Growth-Promoting Bacteria with Elicitation of Induced Systemic Resistance.</title>
        <authorList>
            <person name="Kim Y.J."/>
            <person name="Yang D.C."/>
            <person name="Sukweenadhi J."/>
        </authorList>
    </citation>
    <scope>NUCLEOTIDE SEQUENCE [LARGE SCALE GENOMIC DNA]</scope>
    <source>
        <strain evidence="2 3">DCY84</strain>
    </source>
</reference>
<gene>
    <name evidence="2" type="ORF">AWM70_20055</name>
</gene>
<dbReference type="KEGG" id="pyg:AWM70_20055"/>
<evidence type="ECO:0000313" key="2">
    <source>
        <dbReference type="EMBL" id="ANS76587.1"/>
    </source>
</evidence>
<organism evidence="2 3">
    <name type="scientific">Paenibacillus yonginensis</name>
    <dbReference type="NCBI Taxonomy" id="1462996"/>
    <lineage>
        <taxon>Bacteria</taxon>
        <taxon>Bacillati</taxon>
        <taxon>Bacillota</taxon>
        <taxon>Bacilli</taxon>
        <taxon>Bacillales</taxon>
        <taxon>Paenibacillaceae</taxon>
        <taxon>Paenibacillus</taxon>
    </lineage>
</organism>
<name>A0A1B1N5A9_9BACL</name>
<keyword evidence="3" id="KW-1185">Reference proteome</keyword>
<dbReference type="EMBL" id="CP014167">
    <property type="protein sequence ID" value="ANS76587.1"/>
    <property type="molecule type" value="Genomic_DNA"/>
</dbReference>
<dbReference type="InterPro" id="IPR018745">
    <property type="entry name" value="MpsC"/>
</dbReference>
<evidence type="ECO:0000259" key="1">
    <source>
        <dbReference type="Pfam" id="PF10057"/>
    </source>
</evidence>
<proteinExistence type="predicted"/>
<dbReference type="STRING" id="1462996.AWM70_20055"/>
<protein>
    <recommendedName>
        <fullName evidence="1">Na+-translocating membrane potential-generating system MpsC domain-containing protein</fullName>
    </recommendedName>
</protein>
<dbReference type="Proteomes" id="UP000092573">
    <property type="component" value="Chromosome"/>
</dbReference>